<name>A0ABW0IA98_9BACT</name>
<proteinExistence type="predicted"/>
<evidence type="ECO:0000313" key="2">
    <source>
        <dbReference type="EMBL" id="MFC5410429.1"/>
    </source>
</evidence>
<evidence type="ECO:0000259" key="1">
    <source>
        <dbReference type="Pfam" id="PF04734"/>
    </source>
</evidence>
<sequence length="450" mass="49913">MKYLRIFFKILLGLVGFILLFLAVSVAPVNDTPYRETDYYTQTRQRLAQLAAPPRPQTGLRAGWAKVNLTPSFTTPTGGYGARKGEHWKIVSDSIYVRTLLLTNGSTKVAIVALDLLITPPTVTEQLKKRLPEIGFRWENLFTGAIHSHNSLGGWAPGLAGELFAGEFDQRVVDHITNAILQSITLAQRQLAPAEVGFSQVPAADLVYNRMNKEGRVDGDIRLLKLRKKTGESALLCTYGGHATIFRALADAKYLSRDYPGELVDELEKESGSFVAFMAGSVGSTGSKTAENPDIFTTIHTYADSLENRIEPALARLTTKPDSTLELLTLPLELREPHARVIDGWRVRPWLFRAAYGDYPSDLKALRIGQTVLLGTPCDFSGELVADLESQARQKGLNLMVTSFNGGYIGYITPDQYYHKQAYETMTMNWFGPENGAYFVELMKGLLARL</sequence>
<evidence type="ECO:0000313" key="3">
    <source>
        <dbReference type="Proteomes" id="UP001596106"/>
    </source>
</evidence>
<dbReference type="Pfam" id="PF04734">
    <property type="entry name" value="Ceramidase_alk"/>
    <property type="match status" value="1"/>
</dbReference>
<dbReference type="RefSeq" id="WP_379845967.1">
    <property type="nucleotide sequence ID" value="NZ_JBHSMA010000004.1"/>
</dbReference>
<feature type="domain" description="Neutral/alkaline non-lysosomal ceramidase N-terminal" evidence="1">
    <location>
        <begin position="93"/>
        <end position="210"/>
    </location>
</feature>
<dbReference type="InterPro" id="IPR031329">
    <property type="entry name" value="NEUT/ALK_ceramidase_N"/>
</dbReference>
<gene>
    <name evidence="2" type="ORF">ACFPMF_13975</name>
</gene>
<accession>A0ABW0IA98</accession>
<dbReference type="Proteomes" id="UP001596106">
    <property type="component" value="Unassembled WGS sequence"/>
</dbReference>
<dbReference type="EMBL" id="JBHSMA010000004">
    <property type="protein sequence ID" value="MFC5410429.1"/>
    <property type="molecule type" value="Genomic_DNA"/>
</dbReference>
<reference evidence="3" key="1">
    <citation type="journal article" date="2019" name="Int. J. Syst. Evol. Microbiol.">
        <title>The Global Catalogue of Microorganisms (GCM) 10K type strain sequencing project: providing services to taxonomists for standard genome sequencing and annotation.</title>
        <authorList>
            <consortium name="The Broad Institute Genomics Platform"/>
            <consortium name="The Broad Institute Genome Sequencing Center for Infectious Disease"/>
            <person name="Wu L."/>
            <person name="Ma J."/>
        </authorList>
    </citation>
    <scope>NUCLEOTIDE SEQUENCE [LARGE SCALE GENOMIC DNA]</scope>
    <source>
        <strain evidence="3">CCUG 55250</strain>
    </source>
</reference>
<protein>
    <submittedName>
        <fullName evidence="2">Neutral/alkaline non-lysosomal ceramidase N-terminal domain-containing protein</fullName>
    </submittedName>
</protein>
<comment type="caution">
    <text evidence="2">The sequence shown here is derived from an EMBL/GenBank/DDBJ whole genome shotgun (WGS) entry which is preliminary data.</text>
</comment>
<keyword evidence="3" id="KW-1185">Reference proteome</keyword>
<organism evidence="2 3">
    <name type="scientific">Larkinella bovis</name>
    <dbReference type="NCBI Taxonomy" id="683041"/>
    <lineage>
        <taxon>Bacteria</taxon>
        <taxon>Pseudomonadati</taxon>
        <taxon>Bacteroidota</taxon>
        <taxon>Cytophagia</taxon>
        <taxon>Cytophagales</taxon>
        <taxon>Spirosomataceae</taxon>
        <taxon>Larkinella</taxon>
    </lineage>
</organism>